<dbReference type="Proteomes" id="UP001177023">
    <property type="component" value="Unassembled WGS sequence"/>
</dbReference>
<feature type="non-terminal residue" evidence="3">
    <location>
        <position position="103"/>
    </location>
</feature>
<sequence length="103" mass="11161">MLYKLAVLASIALVMGANLEDDVKGAVNDVTTTKEGAKYCPAIIAGKPCPSGSFFHYYNCCGNLNMDCCFALQTWVIVVLAVFGVILLASFVLSLIRCVFCRR</sequence>
<keyword evidence="1" id="KW-0472">Membrane</keyword>
<keyword evidence="2" id="KW-0732">Signal</keyword>
<evidence type="ECO:0000256" key="2">
    <source>
        <dbReference type="SAM" id="SignalP"/>
    </source>
</evidence>
<dbReference type="Pfam" id="PF10853">
    <property type="entry name" value="DUF2650"/>
    <property type="match status" value="1"/>
</dbReference>
<dbReference type="AlphaFoldDB" id="A0AA36C6M7"/>
<protein>
    <submittedName>
        <fullName evidence="3">Uncharacterized protein</fullName>
    </submittedName>
</protein>
<reference evidence="3" key="1">
    <citation type="submission" date="2023-06" db="EMBL/GenBank/DDBJ databases">
        <authorList>
            <person name="Delattre M."/>
        </authorList>
    </citation>
    <scope>NUCLEOTIDE SEQUENCE</scope>
    <source>
        <strain evidence="3">AF72</strain>
    </source>
</reference>
<dbReference type="PANTHER" id="PTHR34149:SF2">
    <property type="entry name" value="PROTEIN CBG11905"/>
    <property type="match status" value="1"/>
</dbReference>
<evidence type="ECO:0000313" key="3">
    <source>
        <dbReference type="EMBL" id="CAJ0560132.1"/>
    </source>
</evidence>
<evidence type="ECO:0000313" key="5">
    <source>
        <dbReference type="Proteomes" id="UP001177023"/>
    </source>
</evidence>
<keyword evidence="5" id="KW-1185">Reference proteome</keyword>
<feature type="transmembrane region" description="Helical" evidence="1">
    <location>
        <begin position="75"/>
        <end position="100"/>
    </location>
</feature>
<accession>A0AA36C6M7</accession>
<gene>
    <name evidence="3" type="ORF">MSPICULIGERA_LOCUS1466</name>
    <name evidence="4" type="ORF">MSPICULIGERA_LOCUS17159</name>
</gene>
<dbReference type="InterPro" id="IPR022559">
    <property type="entry name" value="SUP-1-like"/>
</dbReference>
<keyword evidence="1" id="KW-0812">Transmembrane</keyword>
<name>A0AA36C6M7_9BILA</name>
<feature type="chain" id="PRO_5041588867" evidence="2">
    <location>
        <begin position="17"/>
        <end position="103"/>
    </location>
</feature>
<evidence type="ECO:0000256" key="1">
    <source>
        <dbReference type="SAM" id="Phobius"/>
    </source>
</evidence>
<evidence type="ECO:0000313" key="4">
    <source>
        <dbReference type="EMBL" id="CAJ0578921.1"/>
    </source>
</evidence>
<keyword evidence="1" id="KW-1133">Transmembrane helix</keyword>
<dbReference type="EMBL" id="CATQJA010002655">
    <property type="protein sequence ID" value="CAJ0578921.1"/>
    <property type="molecule type" value="Genomic_DNA"/>
</dbReference>
<comment type="caution">
    <text evidence="3">The sequence shown here is derived from an EMBL/GenBank/DDBJ whole genome shotgun (WGS) entry which is preliminary data.</text>
</comment>
<proteinExistence type="predicted"/>
<feature type="signal peptide" evidence="2">
    <location>
        <begin position="1"/>
        <end position="16"/>
    </location>
</feature>
<organism evidence="3 5">
    <name type="scientific">Mesorhabditis spiculigera</name>
    <dbReference type="NCBI Taxonomy" id="96644"/>
    <lineage>
        <taxon>Eukaryota</taxon>
        <taxon>Metazoa</taxon>
        <taxon>Ecdysozoa</taxon>
        <taxon>Nematoda</taxon>
        <taxon>Chromadorea</taxon>
        <taxon>Rhabditida</taxon>
        <taxon>Rhabditina</taxon>
        <taxon>Rhabditomorpha</taxon>
        <taxon>Rhabditoidea</taxon>
        <taxon>Rhabditidae</taxon>
        <taxon>Mesorhabditinae</taxon>
        <taxon>Mesorhabditis</taxon>
    </lineage>
</organism>
<dbReference type="EMBL" id="CATQJA010000422">
    <property type="protein sequence ID" value="CAJ0560132.1"/>
    <property type="molecule type" value="Genomic_DNA"/>
</dbReference>
<dbReference type="PANTHER" id="PTHR34149">
    <property type="entry name" value="PROTEIN CBG11905-RELATED"/>
    <property type="match status" value="1"/>
</dbReference>